<feature type="region of interest" description="Disordered" evidence="5">
    <location>
        <begin position="1"/>
        <end position="26"/>
    </location>
</feature>
<evidence type="ECO:0000313" key="8">
    <source>
        <dbReference type="Proteomes" id="UP000179769"/>
    </source>
</evidence>
<dbReference type="Pfam" id="PF01988">
    <property type="entry name" value="VIT1"/>
    <property type="match status" value="1"/>
</dbReference>
<evidence type="ECO:0000256" key="5">
    <source>
        <dbReference type="SAM" id="MobiDB-lite"/>
    </source>
</evidence>
<comment type="caution">
    <text evidence="7">The sequence shown here is derived from an EMBL/GenBank/DDBJ whole genome shotgun (WGS) entry which is preliminary data.</text>
</comment>
<feature type="transmembrane region" description="Helical" evidence="6">
    <location>
        <begin position="187"/>
        <end position="212"/>
    </location>
</feature>
<gene>
    <name evidence="7" type="ORF">BBK14_03685</name>
</gene>
<dbReference type="GO" id="GO:0005384">
    <property type="term" value="F:manganese ion transmembrane transporter activity"/>
    <property type="evidence" value="ECO:0007669"/>
    <property type="project" value="InterPro"/>
</dbReference>
<keyword evidence="3 6" id="KW-1133">Transmembrane helix</keyword>
<dbReference type="Proteomes" id="UP000179769">
    <property type="component" value="Unassembled WGS sequence"/>
</dbReference>
<keyword evidence="2 6" id="KW-0812">Transmembrane</keyword>
<evidence type="ECO:0000256" key="2">
    <source>
        <dbReference type="ARBA" id="ARBA00022692"/>
    </source>
</evidence>
<dbReference type="PANTHER" id="PTHR31851">
    <property type="entry name" value="FE(2+)/MN(2+) TRANSPORTER PCL1"/>
    <property type="match status" value="1"/>
</dbReference>
<keyword evidence="4 6" id="KW-0472">Membrane</keyword>
<dbReference type="GO" id="GO:0030026">
    <property type="term" value="P:intracellular manganese ion homeostasis"/>
    <property type="evidence" value="ECO:0007669"/>
    <property type="project" value="InterPro"/>
</dbReference>
<feature type="transmembrane region" description="Helical" evidence="6">
    <location>
        <begin position="162"/>
        <end position="181"/>
    </location>
</feature>
<protein>
    <recommendedName>
        <fullName evidence="9">VIT family protein</fullName>
    </recommendedName>
</protein>
<dbReference type="EMBL" id="MAXA01000213">
    <property type="protein sequence ID" value="OHV28268.1"/>
    <property type="molecule type" value="Genomic_DNA"/>
</dbReference>
<feature type="transmembrane region" description="Helical" evidence="6">
    <location>
        <begin position="224"/>
        <end position="245"/>
    </location>
</feature>
<dbReference type="GO" id="GO:0012505">
    <property type="term" value="C:endomembrane system"/>
    <property type="evidence" value="ECO:0007669"/>
    <property type="project" value="UniProtKB-SubCell"/>
</dbReference>
<evidence type="ECO:0000256" key="6">
    <source>
        <dbReference type="SAM" id="Phobius"/>
    </source>
</evidence>
<evidence type="ECO:0008006" key="9">
    <source>
        <dbReference type="Google" id="ProtNLM"/>
    </source>
</evidence>
<dbReference type="AlphaFoldDB" id="A0A1S1Q049"/>
<evidence type="ECO:0000313" key="7">
    <source>
        <dbReference type="EMBL" id="OHV28268.1"/>
    </source>
</evidence>
<name>A0A1S1Q049_9ACTN</name>
<sequence length="246" mass="25085">MEHERPAGGRSARARTGEAHPSKHSAGAGWLRPAVFGAMDGLVSNVALISGFAGGDAGRPAIVLAGLAGLASGAFSMATGEYTSVRSQNEAMRAQIEVERRELALYPQAEHAELVGFFRDQGVDAPTAESVARQLAHSPDTALRVHARNELGLDVDDLPSPLGAAGASFGAFALGALVPVAPYLAGFASFAIAAVLAALGLFALGAAVSRFTERSAFYSGARQLLLGLVAAAATYGIGVLVNAFIA</sequence>
<organism evidence="7 8">
    <name type="scientific">Parafrankia soli</name>
    <dbReference type="NCBI Taxonomy" id="2599596"/>
    <lineage>
        <taxon>Bacteria</taxon>
        <taxon>Bacillati</taxon>
        <taxon>Actinomycetota</taxon>
        <taxon>Actinomycetes</taxon>
        <taxon>Frankiales</taxon>
        <taxon>Frankiaceae</taxon>
        <taxon>Parafrankia</taxon>
    </lineage>
</organism>
<evidence type="ECO:0000256" key="3">
    <source>
        <dbReference type="ARBA" id="ARBA00022989"/>
    </source>
</evidence>
<keyword evidence="8" id="KW-1185">Reference proteome</keyword>
<evidence type="ECO:0000256" key="4">
    <source>
        <dbReference type="ARBA" id="ARBA00023136"/>
    </source>
</evidence>
<evidence type="ECO:0000256" key="1">
    <source>
        <dbReference type="ARBA" id="ARBA00004127"/>
    </source>
</evidence>
<accession>A0A1S1Q049</accession>
<reference evidence="8" key="1">
    <citation type="submission" date="2016-07" db="EMBL/GenBank/DDBJ databases">
        <title>Frankia sp. NRRL B-16219 Genome sequencing.</title>
        <authorList>
            <person name="Ghodhbane-Gtari F."/>
            <person name="Swanson E."/>
            <person name="Gueddou A."/>
            <person name="Louati M."/>
            <person name="Nouioui I."/>
            <person name="Hezbri K."/>
            <person name="Abebe-Akele F."/>
            <person name="Simpson S."/>
            <person name="Morris K."/>
            <person name="Thomas K."/>
            <person name="Gtari M."/>
            <person name="Tisa L.S."/>
        </authorList>
    </citation>
    <scope>NUCLEOTIDE SEQUENCE [LARGE SCALE GENOMIC DNA]</scope>
    <source>
        <strain evidence="8">NRRL B-16219</strain>
    </source>
</reference>
<comment type="subcellular location">
    <subcellularLocation>
        <location evidence="1">Endomembrane system</location>
        <topology evidence="1">Multi-pass membrane protein</topology>
    </subcellularLocation>
</comment>
<dbReference type="InterPro" id="IPR008217">
    <property type="entry name" value="Ccc1_fam"/>
</dbReference>
<proteinExistence type="predicted"/>